<evidence type="ECO:0000256" key="2">
    <source>
        <dbReference type="ARBA" id="ARBA00023125"/>
    </source>
</evidence>
<dbReference type="InterPro" id="IPR051081">
    <property type="entry name" value="HTH_MetalResp_TranReg"/>
</dbReference>
<dbReference type="PANTHER" id="PTHR33154:SF15">
    <property type="entry name" value="REGULATORY PROTEIN ARSR"/>
    <property type="match status" value="1"/>
</dbReference>
<dbReference type="Pfam" id="PF01022">
    <property type="entry name" value="HTH_5"/>
    <property type="match status" value="1"/>
</dbReference>
<name>A0A368PAB1_9FLAO</name>
<dbReference type="OrthoDB" id="9800049at2"/>
<dbReference type="PRINTS" id="PR00778">
    <property type="entry name" value="HTHARSR"/>
</dbReference>
<dbReference type="InterPro" id="IPR036388">
    <property type="entry name" value="WH-like_DNA-bd_sf"/>
</dbReference>
<evidence type="ECO:0000313" key="6">
    <source>
        <dbReference type="Proteomes" id="UP000252249"/>
    </source>
</evidence>
<reference evidence="5 6" key="1">
    <citation type="submission" date="2018-07" db="EMBL/GenBank/DDBJ databases">
        <title>Oceanihabitans testaceum sp. nov., isolated from marine sediment.</title>
        <authorList>
            <person name="Li C.-M."/>
        </authorList>
    </citation>
    <scope>NUCLEOTIDE SEQUENCE [LARGE SCALE GENOMIC DNA]</scope>
    <source>
        <strain evidence="5 6">S9-10</strain>
    </source>
</reference>
<gene>
    <name evidence="5" type="ORF">DU428_01905</name>
</gene>
<keyword evidence="6" id="KW-1185">Reference proteome</keyword>
<dbReference type="PROSITE" id="PS50987">
    <property type="entry name" value="HTH_ARSR_2"/>
    <property type="match status" value="1"/>
</dbReference>
<dbReference type="InterPro" id="IPR011991">
    <property type="entry name" value="ArsR-like_HTH"/>
</dbReference>
<dbReference type="GO" id="GO:0003700">
    <property type="term" value="F:DNA-binding transcription factor activity"/>
    <property type="evidence" value="ECO:0007669"/>
    <property type="project" value="InterPro"/>
</dbReference>
<dbReference type="PANTHER" id="PTHR33154">
    <property type="entry name" value="TRANSCRIPTIONAL REGULATOR, ARSR FAMILY"/>
    <property type="match status" value="1"/>
</dbReference>
<accession>A0A368PAB1</accession>
<feature type="domain" description="HTH arsR-type" evidence="4">
    <location>
        <begin position="8"/>
        <end position="104"/>
    </location>
</feature>
<evidence type="ECO:0000256" key="1">
    <source>
        <dbReference type="ARBA" id="ARBA00023015"/>
    </source>
</evidence>
<dbReference type="Gene3D" id="1.10.10.10">
    <property type="entry name" value="Winged helix-like DNA-binding domain superfamily/Winged helix DNA-binding domain"/>
    <property type="match status" value="1"/>
</dbReference>
<dbReference type="SMART" id="SM00418">
    <property type="entry name" value="HTH_ARSR"/>
    <property type="match status" value="1"/>
</dbReference>
<dbReference type="Proteomes" id="UP000252249">
    <property type="component" value="Unassembled WGS sequence"/>
</dbReference>
<dbReference type="AlphaFoldDB" id="A0A368PAB1"/>
<dbReference type="SUPFAM" id="SSF46785">
    <property type="entry name" value="Winged helix' DNA-binding domain"/>
    <property type="match status" value="1"/>
</dbReference>
<evidence type="ECO:0000313" key="5">
    <source>
        <dbReference type="EMBL" id="RCU58161.1"/>
    </source>
</evidence>
<proteinExistence type="predicted"/>
<dbReference type="CDD" id="cd00090">
    <property type="entry name" value="HTH_ARSR"/>
    <property type="match status" value="1"/>
</dbReference>
<dbReference type="GO" id="GO:0003677">
    <property type="term" value="F:DNA binding"/>
    <property type="evidence" value="ECO:0007669"/>
    <property type="project" value="UniProtKB-KW"/>
</dbReference>
<comment type="caution">
    <text evidence="5">The sequence shown here is derived from an EMBL/GenBank/DDBJ whole genome shotgun (WGS) entry which is preliminary data.</text>
</comment>
<organism evidence="5 6">
    <name type="scientific">Oceanihabitans sediminis</name>
    <dbReference type="NCBI Taxonomy" id="1812012"/>
    <lineage>
        <taxon>Bacteria</taxon>
        <taxon>Pseudomonadati</taxon>
        <taxon>Bacteroidota</taxon>
        <taxon>Flavobacteriia</taxon>
        <taxon>Flavobacteriales</taxon>
        <taxon>Flavobacteriaceae</taxon>
        <taxon>Oceanihabitans</taxon>
    </lineage>
</organism>
<sequence length="109" mass="12167">MGSTKLNIHVADINHLAKVAKVISHPARIAIIKYISTSETPCNCNDIVKEIGLAQPTISQHLSEIKKIGLFDQSATGKSLNYSINIDKLNEYRRLINDFFVKTQVNCNK</sequence>
<keyword evidence="2" id="KW-0238">DNA-binding</keyword>
<dbReference type="InterPro" id="IPR001845">
    <property type="entry name" value="HTH_ArsR_DNA-bd_dom"/>
</dbReference>
<evidence type="ECO:0000256" key="3">
    <source>
        <dbReference type="ARBA" id="ARBA00023163"/>
    </source>
</evidence>
<keyword evidence="3" id="KW-0804">Transcription</keyword>
<dbReference type="EMBL" id="QPIG01000001">
    <property type="protein sequence ID" value="RCU58161.1"/>
    <property type="molecule type" value="Genomic_DNA"/>
</dbReference>
<keyword evidence="1" id="KW-0805">Transcription regulation</keyword>
<evidence type="ECO:0000259" key="4">
    <source>
        <dbReference type="PROSITE" id="PS50987"/>
    </source>
</evidence>
<dbReference type="InterPro" id="IPR036390">
    <property type="entry name" value="WH_DNA-bd_sf"/>
</dbReference>
<protein>
    <submittedName>
        <fullName evidence="5">ArsR family transcriptional regulator</fullName>
    </submittedName>
</protein>
<dbReference type="RefSeq" id="WP_072348163.1">
    <property type="nucleotide sequence ID" value="NZ_JAWVXR010000001.1"/>
</dbReference>